<reference evidence="2" key="1">
    <citation type="thesis" date="2020" institute="ProQuest LLC" country="789 East Eisenhower Parkway, Ann Arbor, MI, USA">
        <title>Comparative Genomics and Chromosome Evolution.</title>
        <authorList>
            <person name="Mudd A.B."/>
        </authorList>
    </citation>
    <scope>NUCLEOTIDE SEQUENCE</scope>
    <source>
        <strain evidence="2">Female2</strain>
        <tissue evidence="2">Blood</tissue>
    </source>
</reference>
<dbReference type="AlphaFoldDB" id="A0A8T2JBJ0"/>
<evidence type="ECO:0000313" key="3">
    <source>
        <dbReference type="Proteomes" id="UP000812440"/>
    </source>
</evidence>
<feature type="region of interest" description="Disordered" evidence="1">
    <location>
        <begin position="55"/>
        <end position="75"/>
    </location>
</feature>
<evidence type="ECO:0000313" key="2">
    <source>
        <dbReference type="EMBL" id="KAG8440854.1"/>
    </source>
</evidence>
<evidence type="ECO:0000256" key="1">
    <source>
        <dbReference type="SAM" id="MobiDB-lite"/>
    </source>
</evidence>
<comment type="caution">
    <text evidence="2">The sequence shown here is derived from an EMBL/GenBank/DDBJ whole genome shotgun (WGS) entry which is preliminary data.</text>
</comment>
<name>A0A8T2JBJ0_9PIPI</name>
<proteinExistence type="predicted"/>
<sequence>MPTKEWVSLLPPFLCILPRPPSRKYITKNTFFKNCTNQNEVEFCWVFFFFLYSQTPNPSKKKRNKREKKTEKKGE</sequence>
<organism evidence="2 3">
    <name type="scientific">Hymenochirus boettgeri</name>
    <name type="common">Congo dwarf clawed frog</name>
    <dbReference type="NCBI Taxonomy" id="247094"/>
    <lineage>
        <taxon>Eukaryota</taxon>
        <taxon>Metazoa</taxon>
        <taxon>Chordata</taxon>
        <taxon>Craniata</taxon>
        <taxon>Vertebrata</taxon>
        <taxon>Euteleostomi</taxon>
        <taxon>Amphibia</taxon>
        <taxon>Batrachia</taxon>
        <taxon>Anura</taxon>
        <taxon>Pipoidea</taxon>
        <taxon>Pipidae</taxon>
        <taxon>Pipinae</taxon>
        <taxon>Hymenochirus</taxon>
    </lineage>
</organism>
<keyword evidence="3" id="KW-1185">Reference proteome</keyword>
<dbReference type="Proteomes" id="UP000812440">
    <property type="component" value="Chromosome 3"/>
</dbReference>
<gene>
    <name evidence="2" type="ORF">GDO86_006550</name>
</gene>
<protein>
    <submittedName>
        <fullName evidence="2">Uncharacterized protein</fullName>
    </submittedName>
</protein>
<accession>A0A8T2JBJ0</accession>
<dbReference type="EMBL" id="JAACNH010000006">
    <property type="protein sequence ID" value="KAG8440854.1"/>
    <property type="molecule type" value="Genomic_DNA"/>
</dbReference>